<proteinExistence type="predicted"/>
<dbReference type="CDD" id="cd05154">
    <property type="entry name" value="ACAD10_11_N-like"/>
    <property type="match status" value="1"/>
</dbReference>
<keyword evidence="3" id="KW-1185">Reference proteome</keyword>
<dbReference type="Proteomes" id="UP000570166">
    <property type="component" value="Unassembled WGS sequence"/>
</dbReference>
<dbReference type="InterPro" id="IPR052898">
    <property type="entry name" value="ACAD10-like"/>
</dbReference>
<dbReference type="Gene3D" id="3.30.200.20">
    <property type="entry name" value="Phosphorylase Kinase, domain 1"/>
    <property type="match status" value="1"/>
</dbReference>
<dbReference type="GO" id="GO:0016740">
    <property type="term" value="F:transferase activity"/>
    <property type="evidence" value="ECO:0007669"/>
    <property type="project" value="UniProtKB-KW"/>
</dbReference>
<evidence type="ECO:0000313" key="2">
    <source>
        <dbReference type="EMBL" id="MBA2932668.1"/>
    </source>
</evidence>
<dbReference type="InterPro" id="IPR041726">
    <property type="entry name" value="ACAD10_11_N"/>
</dbReference>
<accession>A0A838L4V2</accession>
<dbReference type="Pfam" id="PF01636">
    <property type="entry name" value="APH"/>
    <property type="match status" value="1"/>
</dbReference>
<evidence type="ECO:0000259" key="1">
    <source>
        <dbReference type="Pfam" id="PF01636"/>
    </source>
</evidence>
<dbReference type="SUPFAM" id="SSF56112">
    <property type="entry name" value="Protein kinase-like (PK-like)"/>
    <property type="match status" value="1"/>
</dbReference>
<gene>
    <name evidence="2" type="ORF">HZF05_01040</name>
</gene>
<dbReference type="PANTHER" id="PTHR47829">
    <property type="entry name" value="HYDROLASE, PUTATIVE (AFU_ORTHOLOGUE AFUA_1G12880)-RELATED"/>
    <property type="match status" value="1"/>
</dbReference>
<organism evidence="2 3">
    <name type="scientific">Sphingomonas chungangi</name>
    <dbReference type="NCBI Taxonomy" id="2683589"/>
    <lineage>
        <taxon>Bacteria</taxon>
        <taxon>Pseudomonadati</taxon>
        <taxon>Pseudomonadota</taxon>
        <taxon>Alphaproteobacteria</taxon>
        <taxon>Sphingomonadales</taxon>
        <taxon>Sphingomonadaceae</taxon>
        <taxon>Sphingomonas</taxon>
    </lineage>
</organism>
<dbReference type="InterPro" id="IPR002575">
    <property type="entry name" value="Aminoglycoside_PTrfase"/>
</dbReference>
<feature type="domain" description="Aminoglycoside phosphotransferase" evidence="1">
    <location>
        <begin position="24"/>
        <end position="250"/>
    </location>
</feature>
<dbReference type="AlphaFoldDB" id="A0A838L4V2"/>
<dbReference type="EMBL" id="JACEIB010000001">
    <property type="protein sequence ID" value="MBA2932668.1"/>
    <property type="molecule type" value="Genomic_DNA"/>
</dbReference>
<sequence length="338" mass="37180">MSDLDEGKLAGWLKEAASAELRSVEKFPGGQSNPTYRVATSAGNFVLRRKPFGPLLPSAHAVDREFRLICALHPTGFPVPRPVALCEDESVIGAVFYLMEMVEGRTLWDGTLPDVPKADRSAHYEAMVDTLAALHAVDHEAVGLGDFGRPGNYFERQVRRWTKQYRASQTDDIPEVEKLIEWLPRTLPVQTRTSIIHGDYRIDNLIYAPHAPKVAAVLDWELTTIGDPLADFTYLAMNWAMPRDGRSGLAGVDLDTEGLPPLDAMVERYCAATGRDGVPDLHWYFAYNLFRLTGIVQGIKKRMIDGNASSAQAADTVAKFGLLTSAAWAEARKAGAPA</sequence>
<dbReference type="RefSeq" id="WP_160364771.1">
    <property type="nucleotide sequence ID" value="NZ_JACEIB010000001.1"/>
</dbReference>
<dbReference type="PANTHER" id="PTHR47829:SF1">
    <property type="entry name" value="HAD FAMILY PHOSPHATASE"/>
    <property type="match status" value="1"/>
</dbReference>
<dbReference type="Gene3D" id="3.90.1200.10">
    <property type="match status" value="1"/>
</dbReference>
<keyword evidence="2" id="KW-0808">Transferase</keyword>
<name>A0A838L4V2_9SPHN</name>
<reference evidence="2 3" key="1">
    <citation type="submission" date="2020-07" db="EMBL/GenBank/DDBJ databases">
        <authorList>
            <person name="Sun Q."/>
        </authorList>
    </citation>
    <scope>NUCLEOTIDE SEQUENCE [LARGE SCALE GENOMIC DNA]</scope>
    <source>
        <strain evidence="2 3">CGMCC 1.13654</strain>
    </source>
</reference>
<comment type="caution">
    <text evidence="2">The sequence shown here is derived from an EMBL/GenBank/DDBJ whole genome shotgun (WGS) entry which is preliminary data.</text>
</comment>
<evidence type="ECO:0000313" key="3">
    <source>
        <dbReference type="Proteomes" id="UP000570166"/>
    </source>
</evidence>
<protein>
    <submittedName>
        <fullName evidence="2">Phosphotransferase family protein</fullName>
    </submittedName>
</protein>
<dbReference type="InterPro" id="IPR011009">
    <property type="entry name" value="Kinase-like_dom_sf"/>
</dbReference>